<evidence type="ECO:0000259" key="8">
    <source>
        <dbReference type="PROSITE" id="PS51192"/>
    </source>
</evidence>
<dbReference type="PANTHER" id="PTHR47959:SF13">
    <property type="entry name" value="ATP-DEPENDENT RNA HELICASE RHLE"/>
    <property type="match status" value="1"/>
</dbReference>
<reference evidence="11" key="2">
    <citation type="submission" date="2021-08" db="EMBL/GenBank/DDBJ databases">
        <authorList>
            <person name="Tani A."/>
            <person name="Ola A."/>
            <person name="Ogura Y."/>
            <person name="Katsura K."/>
            <person name="Hayashi T."/>
        </authorList>
    </citation>
    <scope>NUCLEOTIDE SEQUENCE</scope>
    <source>
        <strain evidence="11">DSM 23632</strain>
    </source>
</reference>
<evidence type="ECO:0000256" key="5">
    <source>
        <dbReference type="ARBA" id="ARBA00038437"/>
    </source>
</evidence>
<dbReference type="InterPro" id="IPR050079">
    <property type="entry name" value="DEAD_box_RNA_helicase"/>
</dbReference>
<accession>A0ABQ4U1M4</accession>
<dbReference type="SUPFAM" id="SSF52540">
    <property type="entry name" value="P-loop containing nucleoside triphosphate hydrolases"/>
    <property type="match status" value="2"/>
</dbReference>
<protein>
    <submittedName>
        <fullName evidence="11">ATP-dependent RNA helicase RhlE</fullName>
    </submittedName>
</protein>
<evidence type="ECO:0000313" key="12">
    <source>
        <dbReference type="Proteomes" id="UP001055057"/>
    </source>
</evidence>
<reference evidence="11" key="1">
    <citation type="journal article" date="2021" name="Front. Microbiol.">
        <title>Comprehensive Comparative Genomics and Phenotyping of Methylobacterium Species.</title>
        <authorList>
            <person name="Alessa O."/>
            <person name="Ogura Y."/>
            <person name="Fujitani Y."/>
            <person name="Takami H."/>
            <person name="Hayashi T."/>
            <person name="Sahin N."/>
            <person name="Tani A."/>
        </authorList>
    </citation>
    <scope>NUCLEOTIDE SEQUENCE</scope>
    <source>
        <strain evidence="11">DSM 23632</strain>
    </source>
</reference>
<evidence type="ECO:0000256" key="3">
    <source>
        <dbReference type="ARBA" id="ARBA00022806"/>
    </source>
</evidence>
<organism evidence="11 12">
    <name type="scientific">Methylobacterium trifolii</name>
    <dbReference type="NCBI Taxonomy" id="1003092"/>
    <lineage>
        <taxon>Bacteria</taxon>
        <taxon>Pseudomonadati</taxon>
        <taxon>Pseudomonadota</taxon>
        <taxon>Alphaproteobacteria</taxon>
        <taxon>Hyphomicrobiales</taxon>
        <taxon>Methylobacteriaceae</taxon>
        <taxon>Methylobacterium</taxon>
    </lineage>
</organism>
<sequence length="502" mass="54518">MTQFTDFGLAQPVLKALEEAGYHTPTPIQAQAIRPAMEGRDLCGIAQTGTGKTAAFALPILHRLSLENRRAPRRGCRVLVLSPTRELANQIAESFSDYGRHLPLTNTVVFGGVTIGRQERALAPGVDILVATPGRLIDLIERRSLTLEGVEILVLDEADQMLDLGFIHALKRIVKMLPAKRQSLFFSATMPKNIAGLADQYLRDPVQVAVTPVATTAERVEQEVIFAHTGAKQALLAHILRDPKIERVLVFTRTKHGADRVVRGLDKVGIAASAIHGNKSQPQRERALAAFKDGACRVLVATDIAARGIDVEAVSHVVNFDLPNVPESYVHRIGRTARAGADGLAISFCNDEERAYLRDIERITRQKIPVAPFPEGFQPPSRQEAAEIAQAEERRPDTRGQQRPGGGRPGQRPGQRQGRPGGGARPAEAGRGSGRPQQQGRPQGAQEARPARPQGENRPSPARTEARPDNRPRRPDARPRNAGGAGASEGRAIGWLDRAPRS</sequence>
<dbReference type="CDD" id="cd18787">
    <property type="entry name" value="SF2_C_DEAD"/>
    <property type="match status" value="1"/>
</dbReference>
<dbReference type="PROSITE" id="PS51194">
    <property type="entry name" value="HELICASE_CTER"/>
    <property type="match status" value="1"/>
</dbReference>
<dbReference type="Proteomes" id="UP001055057">
    <property type="component" value="Unassembled WGS sequence"/>
</dbReference>
<dbReference type="PROSITE" id="PS51192">
    <property type="entry name" value="HELICASE_ATP_BIND_1"/>
    <property type="match status" value="1"/>
</dbReference>
<keyword evidence="2" id="KW-0378">Hydrolase</keyword>
<dbReference type="PANTHER" id="PTHR47959">
    <property type="entry name" value="ATP-DEPENDENT RNA HELICASE RHLE-RELATED"/>
    <property type="match status" value="1"/>
</dbReference>
<evidence type="ECO:0000256" key="7">
    <source>
        <dbReference type="SAM" id="MobiDB-lite"/>
    </source>
</evidence>
<feature type="short sequence motif" description="Q motif" evidence="6">
    <location>
        <begin position="2"/>
        <end position="30"/>
    </location>
</feature>
<dbReference type="InterPro" id="IPR014014">
    <property type="entry name" value="RNA_helicase_DEAD_Q_motif"/>
</dbReference>
<keyword evidence="4" id="KW-0067">ATP-binding</keyword>
<feature type="compositionally biased region" description="Basic and acidic residues" evidence="7">
    <location>
        <begin position="391"/>
        <end position="400"/>
    </location>
</feature>
<evidence type="ECO:0000313" key="11">
    <source>
        <dbReference type="EMBL" id="GJE61181.1"/>
    </source>
</evidence>
<dbReference type="Pfam" id="PF00271">
    <property type="entry name" value="Helicase_C"/>
    <property type="match status" value="1"/>
</dbReference>
<evidence type="ECO:0000256" key="6">
    <source>
        <dbReference type="PROSITE-ProRule" id="PRU00552"/>
    </source>
</evidence>
<feature type="compositionally biased region" description="Basic and acidic residues" evidence="7">
    <location>
        <begin position="464"/>
        <end position="479"/>
    </location>
</feature>
<comment type="similarity">
    <text evidence="5">Belongs to the DEAD box helicase family.</text>
</comment>
<comment type="caution">
    <text evidence="11">The sequence shown here is derived from an EMBL/GenBank/DDBJ whole genome shotgun (WGS) entry which is preliminary data.</text>
</comment>
<evidence type="ECO:0000256" key="2">
    <source>
        <dbReference type="ARBA" id="ARBA00022801"/>
    </source>
</evidence>
<evidence type="ECO:0000256" key="4">
    <source>
        <dbReference type="ARBA" id="ARBA00022840"/>
    </source>
</evidence>
<feature type="domain" description="Helicase ATP-binding" evidence="8">
    <location>
        <begin position="33"/>
        <end position="208"/>
    </location>
</feature>
<dbReference type="Pfam" id="PF00270">
    <property type="entry name" value="DEAD"/>
    <property type="match status" value="1"/>
</dbReference>
<dbReference type="InterPro" id="IPR001650">
    <property type="entry name" value="Helicase_C-like"/>
</dbReference>
<dbReference type="Gene3D" id="3.40.50.300">
    <property type="entry name" value="P-loop containing nucleotide triphosphate hydrolases"/>
    <property type="match status" value="2"/>
</dbReference>
<dbReference type="PROSITE" id="PS51195">
    <property type="entry name" value="Q_MOTIF"/>
    <property type="match status" value="1"/>
</dbReference>
<evidence type="ECO:0000256" key="1">
    <source>
        <dbReference type="ARBA" id="ARBA00022741"/>
    </source>
</evidence>
<dbReference type="RefSeq" id="WP_238183750.1">
    <property type="nucleotide sequence ID" value="NZ_BPRB01000193.1"/>
</dbReference>
<dbReference type="EMBL" id="BPRB01000193">
    <property type="protein sequence ID" value="GJE61181.1"/>
    <property type="molecule type" value="Genomic_DNA"/>
</dbReference>
<dbReference type="InterPro" id="IPR044742">
    <property type="entry name" value="DEAD/DEAH_RhlB"/>
</dbReference>
<keyword evidence="12" id="KW-1185">Reference proteome</keyword>
<evidence type="ECO:0000259" key="10">
    <source>
        <dbReference type="PROSITE" id="PS51195"/>
    </source>
</evidence>
<feature type="domain" description="DEAD-box RNA helicase Q" evidence="10">
    <location>
        <begin position="2"/>
        <end position="30"/>
    </location>
</feature>
<feature type="domain" description="Helicase C-terminal" evidence="9">
    <location>
        <begin position="219"/>
        <end position="381"/>
    </location>
</feature>
<keyword evidence="1" id="KW-0547">Nucleotide-binding</keyword>
<dbReference type="InterPro" id="IPR027417">
    <property type="entry name" value="P-loop_NTPase"/>
</dbReference>
<name>A0ABQ4U1M4_9HYPH</name>
<feature type="region of interest" description="Disordered" evidence="7">
    <location>
        <begin position="370"/>
        <end position="502"/>
    </location>
</feature>
<dbReference type="GO" id="GO:0004386">
    <property type="term" value="F:helicase activity"/>
    <property type="evidence" value="ECO:0007669"/>
    <property type="project" value="UniProtKB-KW"/>
</dbReference>
<dbReference type="InterPro" id="IPR011545">
    <property type="entry name" value="DEAD/DEAH_box_helicase_dom"/>
</dbReference>
<feature type="compositionally biased region" description="Low complexity" evidence="7">
    <location>
        <begin position="425"/>
        <end position="446"/>
    </location>
</feature>
<dbReference type="SMART" id="SM00487">
    <property type="entry name" value="DEXDc"/>
    <property type="match status" value="1"/>
</dbReference>
<dbReference type="CDD" id="cd00268">
    <property type="entry name" value="DEADc"/>
    <property type="match status" value="1"/>
</dbReference>
<gene>
    <name evidence="11" type="primary">rhlE</name>
    <name evidence="11" type="ORF">MPOCJGCO_3302</name>
</gene>
<dbReference type="InterPro" id="IPR014001">
    <property type="entry name" value="Helicase_ATP-bd"/>
</dbReference>
<evidence type="ECO:0000259" key="9">
    <source>
        <dbReference type="PROSITE" id="PS51194"/>
    </source>
</evidence>
<proteinExistence type="inferred from homology"/>
<dbReference type="SMART" id="SM00490">
    <property type="entry name" value="HELICc"/>
    <property type="match status" value="1"/>
</dbReference>
<keyword evidence="3 11" id="KW-0347">Helicase</keyword>